<dbReference type="EMBL" id="KN831945">
    <property type="protein sequence ID" value="KIO14376.1"/>
    <property type="molecule type" value="Genomic_DNA"/>
</dbReference>
<dbReference type="OrthoDB" id="3051850at2759"/>
<keyword evidence="2" id="KW-1185">Reference proteome</keyword>
<proteinExistence type="predicted"/>
<reference evidence="1 2" key="1">
    <citation type="submission" date="2014-04" db="EMBL/GenBank/DDBJ databases">
        <authorList>
            <consortium name="DOE Joint Genome Institute"/>
            <person name="Kuo A."/>
            <person name="Kohler A."/>
            <person name="Costa M.D."/>
            <person name="Nagy L.G."/>
            <person name="Floudas D."/>
            <person name="Copeland A."/>
            <person name="Barry K.W."/>
            <person name="Cichocki N."/>
            <person name="Veneault-Fourrey C."/>
            <person name="LaButti K."/>
            <person name="Lindquist E.A."/>
            <person name="Lipzen A."/>
            <person name="Lundell T."/>
            <person name="Morin E."/>
            <person name="Murat C."/>
            <person name="Sun H."/>
            <person name="Tunlid A."/>
            <person name="Henrissat B."/>
            <person name="Grigoriev I.V."/>
            <person name="Hibbett D.S."/>
            <person name="Martin F."/>
            <person name="Nordberg H.P."/>
            <person name="Cantor M.N."/>
            <person name="Hua S.X."/>
        </authorList>
    </citation>
    <scope>NUCLEOTIDE SEQUENCE [LARGE SCALE GENOMIC DNA]</scope>
    <source>
        <strain evidence="1 2">Marx 270</strain>
    </source>
</reference>
<name>A0A0C3PXZ1_PISTI</name>
<protein>
    <submittedName>
        <fullName evidence="1">Uncharacterized protein</fullName>
    </submittedName>
</protein>
<reference evidence="2" key="2">
    <citation type="submission" date="2015-01" db="EMBL/GenBank/DDBJ databases">
        <title>Evolutionary Origins and Diversification of the Mycorrhizal Mutualists.</title>
        <authorList>
            <consortium name="DOE Joint Genome Institute"/>
            <consortium name="Mycorrhizal Genomics Consortium"/>
            <person name="Kohler A."/>
            <person name="Kuo A."/>
            <person name="Nagy L.G."/>
            <person name="Floudas D."/>
            <person name="Copeland A."/>
            <person name="Barry K.W."/>
            <person name="Cichocki N."/>
            <person name="Veneault-Fourrey C."/>
            <person name="LaButti K."/>
            <person name="Lindquist E.A."/>
            <person name="Lipzen A."/>
            <person name="Lundell T."/>
            <person name="Morin E."/>
            <person name="Murat C."/>
            <person name="Riley R."/>
            <person name="Ohm R."/>
            <person name="Sun H."/>
            <person name="Tunlid A."/>
            <person name="Henrissat B."/>
            <person name="Grigoriev I.V."/>
            <person name="Hibbett D.S."/>
            <person name="Martin F."/>
        </authorList>
    </citation>
    <scope>NUCLEOTIDE SEQUENCE [LARGE SCALE GENOMIC DNA]</scope>
    <source>
        <strain evidence="2">Marx 270</strain>
    </source>
</reference>
<sequence length="118" mass="12937">MRTTPTDALLAHAHIPPAPLLIQHTLHKAALCLSTLPDSHPLHALVNKIVKSNVKRHRAALHRLLHDIGVNPKKIEKIYPCPVPPGARPSHMTAIAPNKKAHNVVALSHNIWVARVPN</sequence>
<gene>
    <name evidence="1" type="ORF">M404DRAFT_18547</name>
</gene>
<organism evidence="1 2">
    <name type="scientific">Pisolithus tinctorius Marx 270</name>
    <dbReference type="NCBI Taxonomy" id="870435"/>
    <lineage>
        <taxon>Eukaryota</taxon>
        <taxon>Fungi</taxon>
        <taxon>Dikarya</taxon>
        <taxon>Basidiomycota</taxon>
        <taxon>Agaricomycotina</taxon>
        <taxon>Agaricomycetes</taxon>
        <taxon>Agaricomycetidae</taxon>
        <taxon>Boletales</taxon>
        <taxon>Sclerodermatineae</taxon>
        <taxon>Pisolithaceae</taxon>
        <taxon>Pisolithus</taxon>
    </lineage>
</organism>
<accession>A0A0C3PXZ1</accession>
<evidence type="ECO:0000313" key="2">
    <source>
        <dbReference type="Proteomes" id="UP000054217"/>
    </source>
</evidence>
<dbReference type="HOGENOM" id="CLU_167732_0_0_1"/>
<dbReference type="InParanoid" id="A0A0C3PXZ1"/>
<evidence type="ECO:0000313" key="1">
    <source>
        <dbReference type="EMBL" id="KIO14376.1"/>
    </source>
</evidence>
<dbReference type="Proteomes" id="UP000054217">
    <property type="component" value="Unassembled WGS sequence"/>
</dbReference>
<dbReference type="AlphaFoldDB" id="A0A0C3PXZ1"/>
<dbReference type="STRING" id="870435.A0A0C3PXZ1"/>